<feature type="region of interest" description="Disordered" evidence="10">
    <location>
        <begin position="2068"/>
        <end position="2102"/>
    </location>
</feature>
<feature type="compositionally biased region" description="Basic and acidic residues" evidence="10">
    <location>
        <begin position="1568"/>
        <end position="1579"/>
    </location>
</feature>
<comment type="similarity">
    <text evidence="6">Belongs to the UPL family. TOM1/PTR1 subfamily.</text>
</comment>
<evidence type="ECO:0000256" key="3">
    <source>
        <dbReference type="ARBA" id="ARBA00012485"/>
    </source>
</evidence>
<dbReference type="PANTHER" id="PTHR10807">
    <property type="entry name" value="MYOTUBULARIN-RELATED"/>
    <property type="match status" value="1"/>
</dbReference>
<accession>A0A3M7ANX2</accession>
<dbReference type="Pfam" id="PF00632">
    <property type="entry name" value="HECT"/>
    <property type="match status" value="1"/>
</dbReference>
<dbReference type="SMART" id="SM00119">
    <property type="entry name" value="HECTc"/>
    <property type="match status" value="1"/>
</dbReference>
<feature type="compositionally biased region" description="Basic and acidic residues" evidence="10">
    <location>
        <begin position="1005"/>
        <end position="1028"/>
    </location>
</feature>
<dbReference type="InterPro" id="IPR025527">
    <property type="entry name" value="HUWE1/Rev1_UBM"/>
</dbReference>
<sequence>ESSEEDTDLTFVRKFVLEHALRAFKEATTSTEPLDLRYSKLLGLSELFHRMLNKSERSGLVDNSHAQQIGRLMYEKNYIGALTSAIAEIDLNFPNAKRAVKYMLGPLRQLTDLGVTLSQNSDISSSAPGTSTEEDDISSATSMSDGDDDDEREPTPDLLRNTALGMLESGGGEEDESEGEQDGLIRVGMGDGEDDYFEDEMPPEDEEDDEVDYENDVVYEPEMEEDEEDEEMGGWEFDAPAPPAIIRAPHHHHHHHAPPRALGDMFTMLGGGDPYRSPAFRSHRTGSAGRGEDDGTNPLLQREGGAGREQPDPAGRAGRRGIGMPRGDILQDLVATVGAGGHGTINVSLGNMEAPVGMRGLPPMFQIAGRHGGHALIDIDPSRPIREQLGGRFGDWSLSQRLGNEGRPADNAAEARAVEFHLTPTVARWQEEARMLFGGKHHEKATRIIPSVLRVLVPSAMKAKQEHEKAERIRREAEEKAREEERKKAEAEKAEREAREKQEREEREAKEREEAAQREQEARETAQASGAAMEGVEQGQGGSATDAAPQNTVAEPQPPAERVTTTIRGREIDITSLGVDRDFLKAIPEDMREEVIMQAVQEQRTQATQAGEQPTEISREFLDALPREIQQELLRSEQADRRRRERAEQQRRAAEGGNNQTAQPEEMNNADFMAMLDPALRQAVLMDSDENTLAALPADLQAEARNLMGDHMPRGGIPAGMPRPVGGLPRIVPGGPERAERADQAAREASRQRRPVIQMLDKPGVATLLRLMFVSLHHKAKSNLHSILSDVCKNTQNRAEVISILLSILQDGTADVSAVERSFAQLSLKAKQLPGPKTPQPLKRTPTGLAAAPSTELSPLNIVQHCLTTLNALSLDNAKVPSFFLTEHETAGGQKVKAAKKGKGKESKAAKYPLNALLALLDRKLITENTGVMETLATLLSRVTHPLTMLLRRAKEAKETEKAPENASQAPAEQGETQAEASDVPMEEATGSSPADAGTGQQPASDEKREDQDKSAQKPEDKKHRELTPPEVPDENIRLVVNILAARECPTKTFSDTLDIIKNLSAIPGAKEVFGRELVRQAQELGQTVVTDLAELAKQIESAETGTDLQGLALANFSSAGAKQRKLLRVILALDHLFDPKRMPQGPETESSTEPKLKDDVLALLYESSTFEQLWNNLTACLAAIRRRGNMVNVATILLPLIESLMVVCRNSALKEAPASTAVTSPVDTSRATPPPDARMEGLFFKFTEDNRKILNELIRNNPKLMSGNLSILAKNSKVLEFDNKRTYFNRKLRNRGDARVPHASLQLNIRRDNVFMDSYKSLYFKSAEEIKYGKLNIRFHGEEGIDAGGVSREWFGSMARQMFNPDYALFNPVASDRTTFHPNPHSDVNEEHLSFFKFIGRIIGKALYEGRLLDCHFSRAVYRRILGRTVSLKDMESLDLDYYRSLVWILENDITDVTFETFSVDVDRFGAEETVDLIPDGRNIPVTEENKQHEQDLRVRNVRLWQRKKAVTGTLKLKKNHLVFEYSLEESNGRTSVSERAESELTESSEDFFPPTLGSADYPRPSTDSRHSVARDSPQRPAVSDHFSQDDTVPLDTGRSPAVRIRCRDFRMMAFHFHAGSRDKTADELAREVFFTLRRRCCVESIEDLYAFEFNPPSQEKAAQVPVYSAQKEFKRMGIGGKSAEGPGSAWRISDINQNYGFSATYPSVLCVPRAVSDNMLKYGGSFRSRSRIPALAYLHFNGGSITRSSQPMVGVQGKRNPQDERLVSAIFSSHTPPITPPDEMVQPVPGAESSGASVDVDGDEESEPVAPEPEISAHQRSQSETALGGNHETSTGAVKRKVFGSTRKNLIIDARPKINALANRATGGGIEDVSNYLGPADVPVERIFLNIQNIHVMRASLEKVVESFANSDYLELKPDQEMLRKSGWLGHLSNLLEGSEQVARAVGLTGSHVLVHCSDGWDRTAQVSALAQTMLDPHYRTLDGFVTLIQKDFLSFGHKFRDRNGIGGCEKWFEIENERIPAGKQQGTRASEPNSLNALGSKALSGARSWFEKNRGSLFRQQNISHESLQSASPRPESPPPNPIIHSPPTKDNKEDRGHKTDEKEIAPIFHQFLEAVWQLQRQFPNAFEFNERLLLRILYQTYACQYGEFLFNCEKERVECDQKRAREGKKPLPSVWMHFLARRAEFVNREYAADQFDSLLLPKRDSDRQVEVRWWSRLFGREDKEMNVPAALAPSVPSTVHQGRSSISVDEATIAGLETQALDAADPGTSLRGAKSTPNLAVTEQGGTELSPDLSALDLQSASTAGESGHQRPPLLQQETDLEVLARYSATSPPPSAGTSQPIPSSTDDTGSRQEVQSDPLGVASGAKPTQAMQGGGLDFATFASQNAYRDR</sequence>
<evidence type="ECO:0000313" key="14">
    <source>
        <dbReference type="Proteomes" id="UP000276864"/>
    </source>
</evidence>
<feature type="compositionally biased region" description="Polar residues" evidence="10">
    <location>
        <begin position="2346"/>
        <end position="2360"/>
    </location>
</feature>
<feature type="region of interest" description="Disordered" evidence="10">
    <location>
        <begin position="1774"/>
        <end position="1840"/>
    </location>
</feature>
<dbReference type="VEuPathDB" id="FungiDB:BTJ68_14603"/>
<dbReference type="EC" id="2.3.2.26" evidence="3"/>
<feature type="non-terminal residue" evidence="13">
    <location>
        <position position="1"/>
    </location>
</feature>
<evidence type="ECO:0000256" key="9">
    <source>
        <dbReference type="PROSITE-ProRule" id="PRU00104"/>
    </source>
</evidence>
<dbReference type="Proteomes" id="UP000276864">
    <property type="component" value="Unassembled WGS sequence"/>
</dbReference>
<dbReference type="InterPro" id="IPR010569">
    <property type="entry name" value="Myotubularin-like_Pase_dom"/>
</dbReference>
<dbReference type="PROSITE" id="PS50237">
    <property type="entry name" value="HECT"/>
    <property type="match status" value="1"/>
</dbReference>
<dbReference type="InterPro" id="IPR030564">
    <property type="entry name" value="Myotubularin"/>
</dbReference>
<feature type="compositionally biased region" description="Polar residues" evidence="10">
    <location>
        <begin position="1820"/>
        <end position="1838"/>
    </location>
</feature>
<evidence type="ECO:0000259" key="12">
    <source>
        <dbReference type="PROSITE" id="PS51339"/>
    </source>
</evidence>
<reference evidence="13 14" key="1">
    <citation type="journal article" date="2018" name="BMC Genomics">
        <title>Genomic evidence for intraspecific hybridization in a clonal and extremely halotolerant yeast.</title>
        <authorList>
            <person name="Gostincar C."/>
            <person name="Stajich J.E."/>
            <person name="Zupancic J."/>
            <person name="Zalar P."/>
            <person name="Gunde-Cimerman N."/>
        </authorList>
    </citation>
    <scope>NUCLEOTIDE SEQUENCE [LARGE SCALE GENOMIC DNA]</scope>
    <source>
        <strain evidence="13 14">EXF-6651</strain>
    </source>
</reference>
<feature type="region of interest" description="Disordered" evidence="10">
    <location>
        <begin position="955"/>
        <end position="1033"/>
    </location>
</feature>
<feature type="compositionally biased region" description="Acidic residues" evidence="10">
    <location>
        <begin position="171"/>
        <end position="181"/>
    </location>
</feature>
<dbReference type="Pfam" id="PF06602">
    <property type="entry name" value="Myotub-related"/>
    <property type="match status" value="1"/>
</dbReference>
<protein>
    <recommendedName>
        <fullName evidence="3">HECT-type E3 ubiquitin transferase</fullName>
        <ecNumber evidence="3">2.3.2.26</ecNumber>
    </recommendedName>
</protein>
<dbReference type="InterPro" id="IPR016130">
    <property type="entry name" value="Tyr_Pase_AS"/>
</dbReference>
<proteinExistence type="inferred from homology"/>
<feature type="region of interest" description="Disordered" evidence="10">
    <location>
        <begin position="119"/>
        <end position="211"/>
    </location>
</feature>
<dbReference type="EMBL" id="QWIM01000997">
    <property type="protein sequence ID" value="RMY29222.1"/>
    <property type="molecule type" value="Genomic_DNA"/>
</dbReference>
<dbReference type="Gene3D" id="3.90.1750.10">
    <property type="entry name" value="Hect, E3 ligase catalytic domains"/>
    <property type="match status" value="1"/>
</dbReference>
<dbReference type="VEuPathDB" id="FungiDB:BTJ68_07915"/>
<evidence type="ECO:0000256" key="7">
    <source>
        <dbReference type="PIRSR" id="PIRSR630564-1"/>
    </source>
</evidence>
<feature type="compositionally biased region" description="Basic and acidic residues" evidence="10">
    <location>
        <begin position="463"/>
        <end position="524"/>
    </location>
</feature>
<dbReference type="InterPro" id="IPR029021">
    <property type="entry name" value="Prot-tyrosine_phosphatase-like"/>
</dbReference>
<evidence type="ECO:0000256" key="10">
    <source>
        <dbReference type="SAM" id="MobiDB-lite"/>
    </source>
</evidence>
<dbReference type="SUPFAM" id="SSF52799">
    <property type="entry name" value="(Phosphotyrosine protein) phosphatases II"/>
    <property type="match status" value="1"/>
</dbReference>
<dbReference type="InterPro" id="IPR035983">
    <property type="entry name" value="Hect_E3_ubiquitin_ligase"/>
</dbReference>
<feature type="active site" description="Phosphocysteine intermediate" evidence="7">
    <location>
        <position position="1959"/>
    </location>
</feature>
<feature type="compositionally biased region" description="Basic and acidic residues" evidence="10">
    <location>
        <begin position="633"/>
        <end position="654"/>
    </location>
</feature>
<feature type="region of interest" description="Disordered" evidence="10">
    <location>
        <begin position="276"/>
        <end position="325"/>
    </location>
</feature>
<feature type="region of interest" description="Disordered" evidence="10">
    <location>
        <begin position="2268"/>
        <end position="2295"/>
    </location>
</feature>
<evidence type="ECO:0000256" key="4">
    <source>
        <dbReference type="ARBA" id="ARBA00022679"/>
    </source>
</evidence>
<dbReference type="PROSITE" id="PS51339">
    <property type="entry name" value="PPASE_MYOTUBULARIN"/>
    <property type="match status" value="1"/>
</dbReference>
<keyword evidence="5 9" id="KW-0833">Ubl conjugation pathway</keyword>
<feature type="compositionally biased region" description="Acidic residues" evidence="10">
    <location>
        <begin position="191"/>
        <end position="211"/>
    </location>
</feature>
<feature type="compositionally biased region" description="Basic and acidic residues" evidence="10">
    <location>
        <begin position="955"/>
        <end position="964"/>
    </location>
</feature>
<feature type="region of interest" description="Disordered" evidence="10">
    <location>
        <begin position="2331"/>
        <end position="2381"/>
    </location>
</feature>
<dbReference type="SUPFAM" id="SSF56204">
    <property type="entry name" value="Hect, E3 ligase catalytic domain"/>
    <property type="match status" value="1"/>
</dbReference>
<evidence type="ECO:0000259" key="11">
    <source>
        <dbReference type="PROSITE" id="PS50237"/>
    </source>
</evidence>
<comment type="caution">
    <text evidence="13">The sequence shown here is derived from an EMBL/GenBank/DDBJ whole genome shotgun (WGS) entry which is preliminary data.</text>
</comment>
<feature type="region of interest" description="Disordered" evidence="10">
    <location>
        <begin position="633"/>
        <end position="665"/>
    </location>
</feature>
<feature type="compositionally biased region" description="Polar residues" evidence="10">
    <location>
        <begin position="2279"/>
        <end position="2291"/>
    </location>
</feature>
<feature type="binding site" evidence="8">
    <location>
        <begin position="1895"/>
        <end position="1896"/>
    </location>
    <ligand>
        <name>substrate</name>
    </ligand>
</feature>
<evidence type="ECO:0000256" key="5">
    <source>
        <dbReference type="ARBA" id="ARBA00022786"/>
    </source>
</evidence>
<comment type="pathway">
    <text evidence="2">Protein modification; protein ubiquitination.</text>
</comment>
<evidence type="ECO:0000313" key="13">
    <source>
        <dbReference type="EMBL" id="RMY29222.1"/>
    </source>
</evidence>
<organism evidence="13 14">
    <name type="scientific">Hortaea werneckii</name>
    <name type="common">Black yeast</name>
    <name type="synonym">Cladosporium werneckii</name>
    <dbReference type="NCBI Taxonomy" id="91943"/>
    <lineage>
        <taxon>Eukaryota</taxon>
        <taxon>Fungi</taxon>
        <taxon>Dikarya</taxon>
        <taxon>Ascomycota</taxon>
        <taxon>Pezizomycotina</taxon>
        <taxon>Dothideomycetes</taxon>
        <taxon>Dothideomycetidae</taxon>
        <taxon>Mycosphaerellales</taxon>
        <taxon>Teratosphaeriaceae</taxon>
        <taxon>Hortaea</taxon>
    </lineage>
</organism>
<feature type="region of interest" description="Disordered" evidence="10">
    <location>
        <begin position="1534"/>
        <end position="1598"/>
    </location>
</feature>
<dbReference type="InterPro" id="IPR000569">
    <property type="entry name" value="HECT_dom"/>
</dbReference>
<evidence type="ECO:0000256" key="8">
    <source>
        <dbReference type="PIRSR" id="PIRSR630564-2"/>
    </source>
</evidence>
<comment type="caution">
    <text evidence="9">Lacks conserved residue(s) required for the propagation of feature annotation.</text>
</comment>
<dbReference type="PROSITE" id="PS00383">
    <property type="entry name" value="TYR_PHOSPHATASE_1"/>
    <property type="match status" value="1"/>
</dbReference>
<feature type="compositionally biased region" description="Polar residues" evidence="10">
    <location>
        <begin position="966"/>
        <end position="980"/>
    </location>
</feature>
<feature type="region of interest" description="Disordered" evidence="10">
    <location>
        <begin position="461"/>
        <end position="568"/>
    </location>
</feature>
<gene>
    <name evidence="13" type="ORF">D0866_08848</name>
</gene>
<dbReference type="GO" id="GO:0016020">
    <property type="term" value="C:membrane"/>
    <property type="evidence" value="ECO:0007669"/>
    <property type="project" value="TreeGrafter"/>
</dbReference>
<comment type="catalytic activity">
    <reaction evidence="1">
        <text>S-ubiquitinyl-[E2 ubiquitin-conjugating enzyme]-L-cysteine + [acceptor protein]-L-lysine = [E2 ubiquitin-conjugating enzyme]-L-cysteine + N(6)-ubiquitinyl-[acceptor protein]-L-lysine.</text>
        <dbReference type="EC" id="2.3.2.26"/>
    </reaction>
</comment>
<feature type="compositionally biased region" description="Polar residues" evidence="10">
    <location>
        <begin position="119"/>
        <end position="131"/>
    </location>
</feature>
<dbReference type="FunFam" id="3.90.1750.10:FF:000003">
    <property type="entry name" value="E3 ubiquitin-protein ligase UPL1"/>
    <property type="match status" value="1"/>
</dbReference>
<evidence type="ECO:0000256" key="1">
    <source>
        <dbReference type="ARBA" id="ARBA00000885"/>
    </source>
</evidence>
<evidence type="ECO:0000256" key="6">
    <source>
        <dbReference type="ARBA" id="ARBA00034494"/>
    </source>
</evidence>
<dbReference type="GO" id="GO:0046856">
    <property type="term" value="P:phosphatidylinositol dephosphorylation"/>
    <property type="evidence" value="ECO:0007669"/>
    <property type="project" value="TreeGrafter"/>
</dbReference>
<keyword evidence="4" id="KW-0808">Transferase</keyword>
<name>A0A3M7ANX2_HORWE</name>
<feature type="domain" description="HECT" evidence="11">
    <location>
        <begin position="1327"/>
        <end position="1493"/>
    </location>
</feature>
<dbReference type="GO" id="GO:0004438">
    <property type="term" value="F:phosphatidylinositol-3-phosphate phosphatase activity"/>
    <property type="evidence" value="ECO:0007669"/>
    <property type="project" value="TreeGrafter"/>
</dbReference>
<dbReference type="Pfam" id="PF14377">
    <property type="entry name" value="UBM"/>
    <property type="match status" value="3"/>
</dbReference>
<dbReference type="PANTHER" id="PTHR10807:SF128">
    <property type="entry name" value="PHOSPHATIDYLINOSITOL-3,5-BISPHOSPHATE 3-PHOSPHATASE"/>
    <property type="match status" value="1"/>
</dbReference>
<dbReference type="GO" id="GO:0005737">
    <property type="term" value="C:cytoplasm"/>
    <property type="evidence" value="ECO:0007669"/>
    <property type="project" value="TreeGrafter"/>
</dbReference>
<feature type="compositionally biased region" description="Basic and acidic residues" evidence="10">
    <location>
        <begin position="2091"/>
        <end position="2102"/>
    </location>
</feature>
<dbReference type="GO" id="GO:0061630">
    <property type="term" value="F:ubiquitin protein ligase activity"/>
    <property type="evidence" value="ECO:0007669"/>
    <property type="project" value="UniProtKB-EC"/>
</dbReference>
<feature type="binding site" evidence="8">
    <location>
        <begin position="1959"/>
        <end position="1965"/>
    </location>
    <ligand>
        <name>substrate</name>
    </ligand>
</feature>
<evidence type="ECO:0000256" key="2">
    <source>
        <dbReference type="ARBA" id="ARBA00004906"/>
    </source>
</evidence>
<feature type="domain" description="Myotubularin phosphatase" evidence="12">
    <location>
        <begin position="1665"/>
        <end position="2222"/>
    </location>
</feature>